<dbReference type="InterPro" id="IPR023772">
    <property type="entry name" value="DNA-bd_HTH_TetR-type_CS"/>
</dbReference>
<gene>
    <name evidence="6" type="primary">mftR</name>
    <name evidence="6" type="ORF">GCM10009849_17000</name>
</gene>
<keyword evidence="3" id="KW-0804">Transcription</keyword>
<evidence type="ECO:0000313" key="6">
    <source>
        <dbReference type="EMBL" id="GAA2199676.1"/>
    </source>
</evidence>
<evidence type="ECO:0000256" key="4">
    <source>
        <dbReference type="PROSITE-ProRule" id="PRU00335"/>
    </source>
</evidence>
<dbReference type="Gene3D" id="1.10.357.10">
    <property type="entry name" value="Tetracycline Repressor, domain 2"/>
    <property type="match status" value="1"/>
</dbReference>
<evidence type="ECO:0000256" key="1">
    <source>
        <dbReference type="ARBA" id="ARBA00023015"/>
    </source>
</evidence>
<dbReference type="EMBL" id="BAAAQW010000005">
    <property type="protein sequence ID" value="GAA2199676.1"/>
    <property type="molecule type" value="Genomic_DNA"/>
</dbReference>
<dbReference type="PANTHER" id="PTHR30055">
    <property type="entry name" value="HTH-TYPE TRANSCRIPTIONAL REGULATOR RUTR"/>
    <property type="match status" value="1"/>
</dbReference>
<reference evidence="6 7" key="1">
    <citation type="journal article" date="2019" name="Int. J. Syst. Evol. Microbiol.">
        <title>The Global Catalogue of Microorganisms (GCM) 10K type strain sequencing project: providing services to taxonomists for standard genome sequencing and annotation.</title>
        <authorList>
            <consortium name="The Broad Institute Genomics Platform"/>
            <consortium name="The Broad Institute Genome Sequencing Center for Infectious Disease"/>
            <person name="Wu L."/>
            <person name="Ma J."/>
        </authorList>
    </citation>
    <scope>NUCLEOTIDE SEQUENCE [LARGE SCALE GENOMIC DNA]</scope>
    <source>
        <strain evidence="6 7">JCM 16034</strain>
    </source>
</reference>
<dbReference type="PROSITE" id="PS50977">
    <property type="entry name" value="HTH_TETR_2"/>
    <property type="match status" value="1"/>
</dbReference>
<name>A0ABN3BSI2_9MICC</name>
<evidence type="ECO:0000259" key="5">
    <source>
        <dbReference type="PROSITE" id="PS50977"/>
    </source>
</evidence>
<proteinExistence type="predicted"/>
<keyword evidence="2 4" id="KW-0238">DNA-binding</keyword>
<dbReference type="InterPro" id="IPR009057">
    <property type="entry name" value="Homeodomain-like_sf"/>
</dbReference>
<keyword evidence="7" id="KW-1185">Reference proteome</keyword>
<comment type="caution">
    <text evidence="6">The sequence shown here is derived from an EMBL/GenBank/DDBJ whole genome shotgun (WGS) entry which is preliminary data.</text>
</comment>
<keyword evidence="1" id="KW-0805">Transcription regulation</keyword>
<dbReference type="NCBIfam" id="TIGR03968">
    <property type="entry name" value="mycofact_TetR"/>
    <property type="match status" value="1"/>
</dbReference>
<dbReference type="Pfam" id="PF00440">
    <property type="entry name" value="TetR_N"/>
    <property type="match status" value="1"/>
</dbReference>
<evidence type="ECO:0000313" key="7">
    <source>
        <dbReference type="Proteomes" id="UP001500432"/>
    </source>
</evidence>
<dbReference type="Gene3D" id="1.10.10.60">
    <property type="entry name" value="Homeodomain-like"/>
    <property type="match status" value="1"/>
</dbReference>
<dbReference type="PANTHER" id="PTHR30055:SF238">
    <property type="entry name" value="MYCOFACTOCIN BIOSYNTHESIS TRANSCRIPTIONAL REGULATOR MFTR-RELATED"/>
    <property type="match status" value="1"/>
</dbReference>
<sequence>MVKTVLMAASTPSRPNGLRATSVADLSHIGLQLFFERGFDETTVDDIAEAARIGRRTFFRYFPSKNDLPWGEFDILIDRMRNDLSAVPAEIPMVAALRTAILDFNRYPQEELDYHRKRMQLLLNVPSLVAHSTLRYASWRAVVAEFAGRRLGLPETDLGPQVVAWACLAACLAAYEQWLRLPEKSLLELLDSAMTQLEDVFGAREP</sequence>
<evidence type="ECO:0000256" key="2">
    <source>
        <dbReference type="ARBA" id="ARBA00023125"/>
    </source>
</evidence>
<organism evidence="6 7">
    <name type="scientific">Sinomonas flava</name>
    <dbReference type="NCBI Taxonomy" id="496857"/>
    <lineage>
        <taxon>Bacteria</taxon>
        <taxon>Bacillati</taxon>
        <taxon>Actinomycetota</taxon>
        <taxon>Actinomycetes</taxon>
        <taxon>Micrococcales</taxon>
        <taxon>Micrococcaceae</taxon>
        <taxon>Sinomonas</taxon>
    </lineage>
</organism>
<accession>A0ABN3BSI2</accession>
<dbReference type="Proteomes" id="UP001500432">
    <property type="component" value="Unassembled WGS sequence"/>
</dbReference>
<dbReference type="InterPro" id="IPR001647">
    <property type="entry name" value="HTH_TetR"/>
</dbReference>
<dbReference type="Pfam" id="PF17754">
    <property type="entry name" value="TetR_C_14"/>
    <property type="match status" value="1"/>
</dbReference>
<dbReference type="InterPro" id="IPR041347">
    <property type="entry name" value="MftR_C"/>
</dbReference>
<dbReference type="InterPro" id="IPR050109">
    <property type="entry name" value="HTH-type_TetR-like_transc_reg"/>
</dbReference>
<dbReference type="SUPFAM" id="SSF46689">
    <property type="entry name" value="Homeodomain-like"/>
    <property type="match status" value="1"/>
</dbReference>
<feature type="DNA-binding region" description="H-T-H motif" evidence="4">
    <location>
        <begin position="43"/>
        <end position="62"/>
    </location>
</feature>
<dbReference type="InterPro" id="IPR023851">
    <property type="entry name" value="Tscrpt_reg_TetR-type"/>
</dbReference>
<evidence type="ECO:0000256" key="3">
    <source>
        <dbReference type="ARBA" id="ARBA00023163"/>
    </source>
</evidence>
<feature type="domain" description="HTH tetR-type" evidence="5">
    <location>
        <begin position="20"/>
        <end position="80"/>
    </location>
</feature>
<dbReference type="PROSITE" id="PS01081">
    <property type="entry name" value="HTH_TETR_1"/>
    <property type="match status" value="1"/>
</dbReference>
<protein>
    <submittedName>
        <fullName evidence="6">Mycofactocin system transcriptional regulator</fullName>
    </submittedName>
</protein>